<reference evidence="7" key="1">
    <citation type="submission" date="2017-02" db="UniProtKB">
        <authorList>
            <consortium name="WormBaseParasite"/>
        </authorList>
    </citation>
    <scope>IDENTIFICATION</scope>
</reference>
<evidence type="ECO:0000259" key="5">
    <source>
        <dbReference type="PROSITE" id="PS50051"/>
    </source>
</evidence>
<dbReference type="GO" id="GO:0005634">
    <property type="term" value="C:nucleus"/>
    <property type="evidence" value="ECO:0007669"/>
    <property type="project" value="TreeGrafter"/>
</dbReference>
<dbReference type="InterPro" id="IPR031327">
    <property type="entry name" value="MCM"/>
</dbReference>
<dbReference type="PANTHER" id="PTHR11630:SF66">
    <property type="entry name" value="DNA REPLICATION LICENSING FACTOR MCM4"/>
    <property type="match status" value="1"/>
</dbReference>
<organism evidence="6 7">
    <name type="scientific">Ascaris lumbricoides</name>
    <name type="common">Giant roundworm</name>
    <dbReference type="NCBI Taxonomy" id="6252"/>
    <lineage>
        <taxon>Eukaryota</taxon>
        <taxon>Metazoa</taxon>
        <taxon>Ecdysozoa</taxon>
        <taxon>Nematoda</taxon>
        <taxon>Chromadorea</taxon>
        <taxon>Rhabditida</taxon>
        <taxon>Spirurina</taxon>
        <taxon>Ascaridomorpha</taxon>
        <taxon>Ascaridoidea</taxon>
        <taxon>Ascarididae</taxon>
        <taxon>Ascaris</taxon>
    </lineage>
</organism>
<evidence type="ECO:0000256" key="3">
    <source>
        <dbReference type="ARBA" id="ARBA00022741"/>
    </source>
</evidence>
<dbReference type="WBParaSite" id="ALUE_0000051601-mRNA-1">
    <property type="protein sequence ID" value="ALUE_0000051601-mRNA-1"/>
    <property type="gene ID" value="ALUE_0000051601"/>
</dbReference>
<dbReference type="InterPro" id="IPR033762">
    <property type="entry name" value="MCM_OB"/>
</dbReference>
<accession>A0A0M3HG71</accession>
<evidence type="ECO:0000256" key="1">
    <source>
        <dbReference type="ARBA" id="ARBA00008010"/>
    </source>
</evidence>
<dbReference type="GO" id="GO:0003697">
    <property type="term" value="F:single-stranded DNA binding"/>
    <property type="evidence" value="ECO:0007669"/>
    <property type="project" value="TreeGrafter"/>
</dbReference>
<dbReference type="Pfam" id="PF17207">
    <property type="entry name" value="MCM_OB"/>
    <property type="match status" value="1"/>
</dbReference>
<proteinExistence type="inferred from homology"/>
<dbReference type="GO" id="GO:0005524">
    <property type="term" value="F:ATP binding"/>
    <property type="evidence" value="ECO:0007669"/>
    <property type="project" value="UniProtKB-KW"/>
</dbReference>
<evidence type="ECO:0000256" key="2">
    <source>
        <dbReference type="ARBA" id="ARBA00022705"/>
    </source>
</evidence>
<dbReference type="PROSITE" id="PS50051">
    <property type="entry name" value="MCM_2"/>
    <property type="match status" value="1"/>
</dbReference>
<dbReference type="Pfam" id="PF00493">
    <property type="entry name" value="MCM"/>
    <property type="match status" value="1"/>
</dbReference>
<dbReference type="GO" id="GO:0000727">
    <property type="term" value="P:double-strand break repair via break-induced replication"/>
    <property type="evidence" value="ECO:0007669"/>
    <property type="project" value="TreeGrafter"/>
</dbReference>
<dbReference type="InterPro" id="IPR012340">
    <property type="entry name" value="NA-bd_OB-fold"/>
</dbReference>
<dbReference type="Gene3D" id="3.40.50.300">
    <property type="entry name" value="P-loop containing nucleotide triphosphate hydrolases"/>
    <property type="match status" value="1"/>
</dbReference>
<dbReference type="GO" id="GO:0017116">
    <property type="term" value="F:single-stranded DNA helicase activity"/>
    <property type="evidence" value="ECO:0007669"/>
    <property type="project" value="TreeGrafter"/>
</dbReference>
<keyword evidence="3" id="KW-0547">Nucleotide-binding</keyword>
<keyword evidence="4" id="KW-0067">ATP-binding</keyword>
<protein>
    <submittedName>
        <fullName evidence="7">MCM domain-containing protein</fullName>
    </submittedName>
</protein>
<sequence length="158" mass="18013">MHAQFADDMPAGQTPHTVTLFVHGNLVESVQPGDRVAVTGIYRAMAVRINPRMRNVNSVYRTNIDVLHFRRTDENQDRINMIKNLSKRSDVIERLTMAVAPSIYEHDDIKRGILCLLFGGTRKDDEFDNRAKLRSEINMLLCGDPGTSKSQLLQVRYL</sequence>
<evidence type="ECO:0000313" key="7">
    <source>
        <dbReference type="WBParaSite" id="ALUE_0000051601-mRNA-1"/>
    </source>
</evidence>
<dbReference type="InterPro" id="IPR001208">
    <property type="entry name" value="MCM_dom"/>
</dbReference>
<dbReference type="SUPFAM" id="SSF50249">
    <property type="entry name" value="Nucleic acid-binding proteins"/>
    <property type="match status" value="1"/>
</dbReference>
<comment type="similarity">
    <text evidence="1">Belongs to the MCM family.</text>
</comment>
<feature type="domain" description="MCM C-terminal AAA(+) ATPase" evidence="5">
    <location>
        <begin position="91"/>
        <end position="154"/>
    </location>
</feature>
<keyword evidence="6" id="KW-1185">Reference proteome</keyword>
<name>A0A0M3HG71_ASCLU</name>
<evidence type="ECO:0000256" key="4">
    <source>
        <dbReference type="ARBA" id="ARBA00022840"/>
    </source>
</evidence>
<dbReference type="SMART" id="SM00350">
    <property type="entry name" value="MCM"/>
    <property type="match status" value="1"/>
</dbReference>
<dbReference type="Proteomes" id="UP000036681">
    <property type="component" value="Unplaced"/>
</dbReference>
<dbReference type="PANTHER" id="PTHR11630">
    <property type="entry name" value="DNA REPLICATION LICENSING FACTOR MCM FAMILY MEMBER"/>
    <property type="match status" value="1"/>
</dbReference>
<dbReference type="GO" id="GO:0042555">
    <property type="term" value="C:MCM complex"/>
    <property type="evidence" value="ECO:0007669"/>
    <property type="project" value="TreeGrafter"/>
</dbReference>
<dbReference type="GO" id="GO:1902975">
    <property type="term" value="P:mitotic DNA replication initiation"/>
    <property type="evidence" value="ECO:0007669"/>
    <property type="project" value="TreeGrafter"/>
</dbReference>
<dbReference type="InterPro" id="IPR027417">
    <property type="entry name" value="P-loop_NTPase"/>
</dbReference>
<dbReference type="GO" id="GO:0006271">
    <property type="term" value="P:DNA strand elongation involved in DNA replication"/>
    <property type="evidence" value="ECO:0007669"/>
    <property type="project" value="TreeGrafter"/>
</dbReference>
<keyword evidence="2" id="KW-0235">DNA replication</keyword>
<dbReference type="Gene3D" id="2.40.50.140">
    <property type="entry name" value="Nucleic acid-binding proteins"/>
    <property type="match status" value="1"/>
</dbReference>
<dbReference type="AlphaFoldDB" id="A0A0M3HG71"/>
<evidence type="ECO:0000313" key="6">
    <source>
        <dbReference type="Proteomes" id="UP000036681"/>
    </source>
</evidence>